<name>A0A8K0K9K4_LADFU</name>
<dbReference type="InterPro" id="IPR028651">
    <property type="entry name" value="ING_fam"/>
</dbReference>
<dbReference type="OrthoDB" id="5411773at2759"/>
<dbReference type="CDD" id="cd16857">
    <property type="entry name" value="ING_ING1_2"/>
    <property type="match status" value="1"/>
</dbReference>
<evidence type="ECO:0000313" key="3">
    <source>
        <dbReference type="Proteomes" id="UP000792457"/>
    </source>
</evidence>
<accession>A0A8K0K9K4</accession>
<protein>
    <recommendedName>
        <fullName evidence="1">Inhibitor of growth protein N-terminal histone-binding domain-containing protein</fullName>
    </recommendedName>
</protein>
<dbReference type="Gene3D" id="6.10.140.1740">
    <property type="match status" value="1"/>
</dbReference>
<dbReference type="Pfam" id="PF12998">
    <property type="entry name" value="ING"/>
    <property type="match status" value="1"/>
</dbReference>
<dbReference type="GO" id="GO:0005634">
    <property type="term" value="C:nucleus"/>
    <property type="evidence" value="ECO:0007669"/>
    <property type="project" value="TreeGrafter"/>
</dbReference>
<proteinExistence type="predicted"/>
<dbReference type="InterPro" id="IPR024610">
    <property type="entry name" value="ING_N_histone-binding"/>
</dbReference>
<dbReference type="PANTHER" id="PTHR10333">
    <property type="entry name" value="INHIBITOR OF GROWTH PROTEIN"/>
    <property type="match status" value="1"/>
</dbReference>
<feature type="domain" description="Inhibitor of growth protein N-terminal histone-binding" evidence="1">
    <location>
        <begin position="15"/>
        <end position="118"/>
    </location>
</feature>
<dbReference type="AlphaFoldDB" id="A0A8K0K9K4"/>
<sequence>MLNQAAVEALYSATYVENYLDCVENLPDDLQRHLSRMRELDVSYQAYLKELEAGQQALLGILGGSSGSNQRKRALLRKVQTMLIAAQEVGDEKLQVVQAVQDLIENKSRQLDLDYRNLASV</sequence>
<dbReference type="EMBL" id="KZ308518">
    <property type="protein sequence ID" value="KAG8230890.1"/>
    <property type="molecule type" value="Genomic_DNA"/>
</dbReference>
<evidence type="ECO:0000313" key="2">
    <source>
        <dbReference type="EMBL" id="KAG8230890.1"/>
    </source>
</evidence>
<dbReference type="Proteomes" id="UP000792457">
    <property type="component" value="Unassembled WGS sequence"/>
</dbReference>
<dbReference type="PANTHER" id="PTHR10333:SF89">
    <property type="entry name" value="INHIBITOR OF GROWTH PROTEIN"/>
    <property type="match status" value="1"/>
</dbReference>
<comment type="caution">
    <text evidence="2">The sequence shown here is derived from an EMBL/GenBank/DDBJ whole genome shotgun (WGS) entry which is preliminary data.</text>
</comment>
<organism evidence="2 3">
    <name type="scientific">Ladona fulva</name>
    <name type="common">Scarce chaser dragonfly</name>
    <name type="synonym">Libellula fulva</name>
    <dbReference type="NCBI Taxonomy" id="123851"/>
    <lineage>
        <taxon>Eukaryota</taxon>
        <taxon>Metazoa</taxon>
        <taxon>Ecdysozoa</taxon>
        <taxon>Arthropoda</taxon>
        <taxon>Hexapoda</taxon>
        <taxon>Insecta</taxon>
        <taxon>Pterygota</taxon>
        <taxon>Palaeoptera</taxon>
        <taxon>Odonata</taxon>
        <taxon>Epiprocta</taxon>
        <taxon>Anisoptera</taxon>
        <taxon>Libelluloidea</taxon>
        <taxon>Libellulidae</taxon>
        <taxon>Ladona</taxon>
    </lineage>
</organism>
<dbReference type="SMART" id="SM01408">
    <property type="entry name" value="ING"/>
    <property type="match status" value="1"/>
</dbReference>
<reference evidence="2" key="1">
    <citation type="submission" date="2013-04" db="EMBL/GenBank/DDBJ databases">
        <authorList>
            <person name="Qu J."/>
            <person name="Murali S.C."/>
            <person name="Bandaranaike D."/>
            <person name="Bellair M."/>
            <person name="Blankenburg K."/>
            <person name="Chao H."/>
            <person name="Dinh H."/>
            <person name="Doddapaneni H."/>
            <person name="Downs B."/>
            <person name="Dugan-Rocha S."/>
            <person name="Elkadiri S."/>
            <person name="Gnanaolivu R.D."/>
            <person name="Hernandez B."/>
            <person name="Javaid M."/>
            <person name="Jayaseelan J.C."/>
            <person name="Lee S."/>
            <person name="Li M."/>
            <person name="Ming W."/>
            <person name="Munidasa M."/>
            <person name="Muniz J."/>
            <person name="Nguyen L."/>
            <person name="Ongeri F."/>
            <person name="Osuji N."/>
            <person name="Pu L.-L."/>
            <person name="Puazo M."/>
            <person name="Qu C."/>
            <person name="Quiroz J."/>
            <person name="Raj R."/>
            <person name="Weissenberger G."/>
            <person name="Xin Y."/>
            <person name="Zou X."/>
            <person name="Han Y."/>
            <person name="Richards S."/>
            <person name="Worley K."/>
            <person name="Muzny D."/>
            <person name="Gibbs R."/>
        </authorList>
    </citation>
    <scope>NUCLEOTIDE SEQUENCE</scope>
    <source>
        <strain evidence="2">Sampled in the wild</strain>
    </source>
</reference>
<dbReference type="GO" id="GO:0045893">
    <property type="term" value="P:positive regulation of DNA-templated transcription"/>
    <property type="evidence" value="ECO:0007669"/>
    <property type="project" value="TreeGrafter"/>
</dbReference>
<gene>
    <name evidence="2" type="ORF">J437_LFUL002921</name>
</gene>
<keyword evidence="3" id="KW-1185">Reference proteome</keyword>
<reference evidence="2" key="2">
    <citation type="submission" date="2017-10" db="EMBL/GenBank/DDBJ databases">
        <title>Ladona fulva Genome sequencing and assembly.</title>
        <authorList>
            <person name="Murali S."/>
            <person name="Richards S."/>
            <person name="Bandaranaike D."/>
            <person name="Bellair M."/>
            <person name="Blankenburg K."/>
            <person name="Chao H."/>
            <person name="Dinh H."/>
            <person name="Doddapaneni H."/>
            <person name="Dugan-Rocha S."/>
            <person name="Elkadiri S."/>
            <person name="Gnanaolivu R."/>
            <person name="Hernandez B."/>
            <person name="Skinner E."/>
            <person name="Javaid M."/>
            <person name="Lee S."/>
            <person name="Li M."/>
            <person name="Ming W."/>
            <person name="Munidasa M."/>
            <person name="Muniz J."/>
            <person name="Nguyen L."/>
            <person name="Hughes D."/>
            <person name="Osuji N."/>
            <person name="Pu L.-L."/>
            <person name="Puazo M."/>
            <person name="Qu C."/>
            <person name="Quiroz J."/>
            <person name="Raj R."/>
            <person name="Weissenberger G."/>
            <person name="Xin Y."/>
            <person name="Zou X."/>
            <person name="Han Y."/>
            <person name="Worley K."/>
            <person name="Muzny D."/>
            <person name="Gibbs R."/>
        </authorList>
    </citation>
    <scope>NUCLEOTIDE SEQUENCE</scope>
    <source>
        <strain evidence="2">Sampled in the wild</strain>
    </source>
</reference>
<evidence type="ECO:0000259" key="1">
    <source>
        <dbReference type="SMART" id="SM01408"/>
    </source>
</evidence>